<comment type="caution">
    <text evidence="2">The sequence shown here is derived from an EMBL/GenBank/DDBJ whole genome shotgun (WGS) entry which is preliminary data.</text>
</comment>
<reference evidence="2 3" key="1">
    <citation type="submission" date="2023-04" db="EMBL/GenBank/DDBJ databases">
        <title>Fusibacter bizertensis strain WBS, isolated from littoral bottom sediments of the Arctic seas - biochemical and genomic analysis.</title>
        <authorList>
            <person name="Brioukhanov A.L."/>
        </authorList>
    </citation>
    <scope>NUCLEOTIDE SEQUENCE [LARGE SCALE GENOMIC DNA]</scope>
    <source>
        <strain evidence="2 3">WBS</strain>
    </source>
</reference>
<evidence type="ECO:0000259" key="1">
    <source>
        <dbReference type="Pfam" id="PF02915"/>
    </source>
</evidence>
<name>A0ABT6NG43_9FIRM</name>
<keyword evidence="3" id="KW-1185">Reference proteome</keyword>
<protein>
    <submittedName>
        <fullName evidence="2">Ferritin family protein</fullName>
    </submittedName>
</protein>
<accession>A0ABT6NG43</accession>
<dbReference type="Proteomes" id="UP001158045">
    <property type="component" value="Unassembled WGS sequence"/>
</dbReference>
<dbReference type="EMBL" id="JARYZI010000011">
    <property type="protein sequence ID" value="MDH8679376.1"/>
    <property type="molecule type" value="Genomic_DNA"/>
</dbReference>
<dbReference type="SUPFAM" id="SSF47240">
    <property type="entry name" value="Ferritin-like"/>
    <property type="match status" value="1"/>
</dbReference>
<dbReference type="InterPro" id="IPR003251">
    <property type="entry name" value="Rr_diiron-bd_dom"/>
</dbReference>
<evidence type="ECO:0000313" key="3">
    <source>
        <dbReference type="Proteomes" id="UP001158045"/>
    </source>
</evidence>
<dbReference type="InterPro" id="IPR009078">
    <property type="entry name" value="Ferritin-like_SF"/>
</dbReference>
<dbReference type="RefSeq" id="WP_281095272.1">
    <property type="nucleotide sequence ID" value="NZ_JARYZI010000011.1"/>
</dbReference>
<dbReference type="InterPro" id="IPR012347">
    <property type="entry name" value="Ferritin-like"/>
</dbReference>
<evidence type="ECO:0000313" key="2">
    <source>
        <dbReference type="EMBL" id="MDH8679376.1"/>
    </source>
</evidence>
<dbReference type="Gene3D" id="1.20.1260.10">
    <property type="match status" value="1"/>
</dbReference>
<feature type="domain" description="Rubrerythrin diiron-binding" evidence="1">
    <location>
        <begin position="14"/>
        <end position="143"/>
    </location>
</feature>
<gene>
    <name evidence="2" type="ORF">QE109_14555</name>
</gene>
<dbReference type="Pfam" id="PF02915">
    <property type="entry name" value="Rubrerythrin"/>
    <property type="match status" value="1"/>
</dbReference>
<sequence length="158" mass="18552">MKTYNGKDLLMLLVESEKKVAILYHELSNQVSHPKAKAVFDKLAKDEERHEEMYTSLMHQFEGDLIVEVDDEAHEFLESLVKFSYFRNDAVKKRFVKEDALVIAEKIERDTLILVQELHTLYPNIASKEINIVMKEEKKHLNFVLRTLENQMYPTLGL</sequence>
<proteinExistence type="predicted"/>
<organism evidence="2 3">
    <name type="scientific">Fusibacter bizertensis</name>
    <dbReference type="NCBI Taxonomy" id="1488331"/>
    <lineage>
        <taxon>Bacteria</taxon>
        <taxon>Bacillati</taxon>
        <taxon>Bacillota</taxon>
        <taxon>Clostridia</taxon>
        <taxon>Eubacteriales</taxon>
        <taxon>Eubacteriales Family XII. Incertae Sedis</taxon>
        <taxon>Fusibacter</taxon>
    </lineage>
</organism>